<feature type="transmembrane region" description="Helical" evidence="7">
    <location>
        <begin position="140"/>
        <end position="162"/>
    </location>
</feature>
<evidence type="ECO:0000313" key="8">
    <source>
        <dbReference type="EMBL" id="SMH26242.1"/>
    </source>
</evidence>
<feature type="transmembrane region" description="Helical" evidence="7">
    <location>
        <begin position="169"/>
        <end position="189"/>
    </location>
</feature>
<gene>
    <name evidence="8" type="ORF">SAMN02982922_0097</name>
</gene>
<keyword evidence="3 7" id="KW-0812">Transmembrane</keyword>
<sequence>MVDDFIGELLDRIDASGQNFSRSAYEALSQDLEPLLRLLFVLAVLFYGVQLFLGTSRLSVAEIIGRLVRVFVILILVGTWSNFNDLVYDWLTTVPEAAGRAILAASGTGVTEPTNGLSQIWKTANTAAAAFSEQAGYLSVLPALIGMIIMVFAGLFVAIALGILVLAKVVLWVLLGTAPIFIACFFFDATRSYAMGWLNQSLLYAIIPLFVYVIAAFLIAAMEPELTTIDSISGNRELKLSDFAAFIMLCLAGSFVLLQVQSLAQGIAGGLATPIGPRSRQMTTQGIFWGREAIGQSARQTQAAVHRVQARLHAPRQNGAGASMQRAITSNGTPRQS</sequence>
<evidence type="ECO:0000313" key="9">
    <source>
        <dbReference type="Proteomes" id="UP000193083"/>
    </source>
</evidence>
<evidence type="ECO:0000256" key="4">
    <source>
        <dbReference type="ARBA" id="ARBA00022989"/>
    </source>
</evidence>
<comment type="similarity">
    <text evidence="2">Belongs to the TrbL/VirB6 family.</text>
</comment>
<feature type="region of interest" description="Disordered" evidence="6">
    <location>
        <begin position="315"/>
        <end position="337"/>
    </location>
</feature>
<keyword evidence="5 7" id="KW-0472">Membrane</keyword>
<dbReference type="Pfam" id="PF04610">
    <property type="entry name" value="TrbL"/>
    <property type="match status" value="1"/>
</dbReference>
<feature type="compositionally biased region" description="Polar residues" evidence="6">
    <location>
        <begin position="326"/>
        <end position="337"/>
    </location>
</feature>
<dbReference type="InterPro" id="IPR007688">
    <property type="entry name" value="Conjugal_tfr_TrbL/VirB6"/>
</dbReference>
<organism evidence="8 9">
    <name type="scientific">Mesorhizobium australicum</name>
    <dbReference type="NCBI Taxonomy" id="536018"/>
    <lineage>
        <taxon>Bacteria</taxon>
        <taxon>Pseudomonadati</taxon>
        <taxon>Pseudomonadota</taxon>
        <taxon>Alphaproteobacteria</taxon>
        <taxon>Hyphomicrobiales</taxon>
        <taxon>Phyllobacteriaceae</taxon>
        <taxon>Mesorhizobium</taxon>
    </lineage>
</organism>
<accession>A0A1X7MN32</accession>
<reference evidence="8 9" key="1">
    <citation type="submission" date="2017-04" db="EMBL/GenBank/DDBJ databases">
        <authorList>
            <person name="Afonso C.L."/>
            <person name="Miller P.J."/>
            <person name="Scott M.A."/>
            <person name="Spackman E."/>
            <person name="Goraichik I."/>
            <person name="Dimitrov K.M."/>
            <person name="Suarez D.L."/>
            <person name="Swayne D.E."/>
        </authorList>
    </citation>
    <scope>NUCLEOTIDE SEQUENCE [LARGE SCALE GENOMIC DNA]</scope>
    <source>
        <strain evidence="8 9">B5P</strain>
    </source>
</reference>
<evidence type="ECO:0000256" key="5">
    <source>
        <dbReference type="ARBA" id="ARBA00023136"/>
    </source>
</evidence>
<name>A0A1X7MN32_9HYPH</name>
<evidence type="ECO:0000256" key="6">
    <source>
        <dbReference type="SAM" id="MobiDB-lite"/>
    </source>
</evidence>
<comment type="subcellular location">
    <subcellularLocation>
        <location evidence="1">Membrane</location>
        <topology evidence="1">Multi-pass membrane protein</topology>
    </subcellularLocation>
</comment>
<keyword evidence="9" id="KW-1185">Reference proteome</keyword>
<feature type="transmembrane region" description="Helical" evidence="7">
    <location>
        <begin position="67"/>
        <end position="83"/>
    </location>
</feature>
<dbReference type="GO" id="GO:0030255">
    <property type="term" value="P:protein secretion by the type IV secretion system"/>
    <property type="evidence" value="ECO:0007669"/>
    <property type="project" value="InterPro"/>
</dbReference>
<dbReference type="EMBL" id="FXBL01000002">
    <property type="protein sequence ID" value="SMH26242.1"/>
    <property type="molecule type" value="Genomic_DNA"/>
</dbReference>
<keyword evidence="4 7" id="KW-1133">Transmembrane helix</keyword>
<evidence type="ECO:0000256" key="3">
    <source>
        <dbReference type="ARBA" id="ARBA00022692"/>
    </source>
</evidence>
<dbReference type="AlphaFoldDB" id="A0A1X7MN32"/>
<dbReference type="Proteomes" id="UP000193083">
    <property type="component" value="Unassembled WGS sequence"/>
</dbReference>
<feature type="transmembrane region" description="Helical" evidence="7">
    <location>
        <begin position="243"/>
        <end position="260"/>
    </location>
</feature>
<feature type="transmembrane region" description="Helical" evidence="7">
    <location>
        <begin position="35"/>
        <end position="55"/>
    </location>
</feature>
<dbReference type="GO" id="GO:0016020">
    <property type="term" value="C:membrane"/>
    <property type="evidence" value="ECO:0007669"/>
    <property type="project" value="UniProtKB-SubCell"/>
</dbReference>
<feature type="transmembrane region" description="Helical" evidence="7">
    <location>
        <begin position="201"/>
        <end position="222"/>
    </location>
</feature>
<evidence type="ECO:0000256" key="7">
    <source>
        <dbReference type="SAM" id="Phobius"/>
    </source>
</evidence>
<protein>
    <submittedName>
        <fullName evidence="8">Type IV secretion system protein VirB6</fullName>
    </submittedName>
</protein>
<proteinExistence type="inferred from homology"/>
<evidence type="ECO:0000256" key="1">
    <source>
        <dbReference type="ARBA" id="ARBA00004141"/>
    </source>
</evidence>
<evidence type="ECO:0000256" key="2">
    <source>
        <dbReference type="ARBA" id="ARBA00007802"/>
    </source>
</evidence>